<dbReference type="Proteomes" id="UP001347796">
    <property type="component" value="Unassembled WGS sequence"/>
</dbReference>
<dbReference type="PANTHER" id="PTHR47958">
    <property type="entry name" value="ATP-DEPENDENT RNA HELICASE DBP3"/>
    <property type="match status" value="1"/>
</dbReference>
<dbReference type="Pfam" id="PF00271">
    <property type="entry name" value="Helicase_C"/>
    <property type="match status" value="1"/>
</dbReference>
<feature type="short sequence motif" description="Q motif" evidence="6">
    <location>
        <begin position="25"/>
        <end position="53"/>
    </location>
</feature>
<comment type="caution">
    <text evidence="11">The sequence shown here is derived from an EMBL/GenBank/DDBJ whole genome shotgun (WGS) entry which is preliminary data.</text>
</comment>
<dbReference type="SMART" id="SM00490">
    <property type="entry name" value="HELICc"/>
    <property type="match status" value="1"/>
</dbReference>
<accession>A0AAN8PVF8</accession>
<gene>
    <name evidence="11" type="ORF">SNE40_015586</name>
</gene>
<dbReference type="InterPro" id="IPR027417">
    <property type="entry name" value="P-loop_NTPase"/>
</dbReference>
<evidence type="ECO:0000256" key="6">
    <source>
        <dbReference type="PROSITE-ProRule" id="PRU00552"/>
    </source>
</evidence>
<dbReference type="InterPro" id="IPR001650">
    <property type="entry name" value="Helicase_C-like"/>
</dbReference>
<feature type="compositionally biased region" description="Low complexity" evidence="7">
    <location>
        <begin position="978"/>
        <end position="996"/>
    </location>
</feature>
<evidence type="ECO:0000256" key="4">
    <source>
        <dbReference type="ARBA" id="ARBA00022806"/>
    </source>
</evidence>
<feature type="compositionally biased region" description="Polar residues" evidence="7">
    <location>
        <begin position="859"/>
        <end position="874"/>
    </location>
</feature>
<dbReference type="PROSITE" id="PS51195">
    <property type="entry name" value="Q_MOTIF"/>
    <property type="match status" value="1"/>
</dbReference>
<feature type="region of interest" description="Disordered" evidence="7">
    <location>
        <begin position="1070"/>
        <end position="1156"/>
    </location>
</feature>
<sequence length="1262" mass="143384">METSNVAHKINSQKRTNDVLLSENVDFAGLLLSDPVQKGLISAGFERPSPIQLKAIPLGRCGLDLIVQAKSGTGKTCVFSVVALESLQLKSSALQVLVLAPTREIAVQIQDVINSIGVYLPRLACHTFIGGLPVKDDIQKLKRCHIAIGSPGRVKQLIESGLMSTESIRLLVLDEADKLLEESFQDQINWIYSSLPENKQILALSATYPEYLANHLTAYMRNPTFIRLNISDPALLGIKQYYMQVPHHPLPNKDLETKTKAVVEILSSITFKQCLIFSNYQTRAQNLCSELQDQGWPTTCIAGSLDQKERLAAMNQLKTYQCRVLISTDLTSRGIDADKVDLVINLDVPYDHETYLHRIGRAGRYGSFGAAISIVSRGKEESELHAVEKKCNTNIWPVPDPLPVDLVKKDIPINIDDIISTEQIQTIRATAINGRSSHEKTEINERSKDIISNNSGKIDKHSCDDKNTNNSLITSSEPSVQDELFGKMDNLSDKDMKQSTQKFIYQEDKTELPNLSLNLDSLKQDCSTSNSPVVDVRDITDSVVSFQKSPKARTVVVEESVKTNEKLDRNPLETRDLNNSHSLPLNITDSMNSINLKTKDSDELDNVSFDLKTSALKTENPDINMNSSIISAKTNLKYSKKVNCLNVCTKSETPVSEDIICDLSDVTENFDNPSSAFTQPDKFNTNLLKVMEKKEVDSNHENQTDDKVVLQKCCQDVVEAVKNLNLENVMSVDLRNSQNKPSSDTMDAVEISSSAQSINPKVVSAKNETSNTKDITESKAGSDVKNKKLRNGSRYQEKLKSYDEFKNSETKCDYNYVARIRKDIQGSVKNIPSVETSREGLARIDQIYSTIRQRNIGRVQTTSRETQTQDSATNDLRVPHVPSTNRKTEDNSKTMEENKMQLNGFKINKMISPDLLESNLKDADDRLRNPSLQEFHPKLAKVCVSNQNGIASLSDVLDSSSPSKTSENIFQESDSEIAESSSSTSITSDSDSSLSSESEDERSCRKKDSDYFLTYKKSYGHQQRHHVTENERGQFGARVDYRLPHNYFHANTWFYDQGYPYPYDDDRSMSKFTESSHNQRKNNAKKWSEPSNFESGSHLRDSGEMISERRKTEHRQAPLHKEKSKLSFIKSHQEDEDFSKQASRRPKKEKMEQSGKTKYSMFDSANYNNNYTESGYDYYCPRNKHGNPSYSSYPYYSMDPYYYKQSYDFYRKYPMNPYYREPYYNYYPNYPQPRRETIEESMKQMQKIAKIQRDYIRKMSRK</sequence>
<keyword evidence="3" id="KW-0378">Hydrolase</keyword>
<evidence type="ECO:0000259" key="9">
    <source>
        <dbReference type="PROSITE" id="PS51194"/>
    </source>
</evidence>
<dbReference type="InterPro" id="IPR011545">
    <property type="entry name" value="DEAD/DEAH_box_helicase_dom"/>
</dbReference>
<dbReference type="Pfam" id="PF00270">
    <property type="entry name" value="DEAD"/>
    <property type="match status" value="1"/>
</dbReference>
<proteinExistence type="predicted"/>
<feature type="region of interest" description="Disordered" evidence="7">
    <location>
        <begin position="955"/>
        <end position="1002"/>
    </location>
</feature>
<feature type="region of interest" description="Disordered" evidence="7">
    <location>
        <begin position="759"/>
        <end position="792"/>
    </location>
</feature>
<dbReference type="GO" id="GO:0003724">
    <property type="term" value="F:RNA helicase activity"/>
    <property type="evidence" value="ECO:0007669"/>
    <property type="project" value="UniProtKB-EC"/>
</dbReference>
<dbReference type="PROSITE" id="PS51194">
    <property type="entry name" value="HELICASE_CTER"/>
    <property type="match status" value="1"/>
</dbReference>
<dbReference type="InterPro" id="IPR014001">
    <property type="entry name" value="Helicase_ATP-bd"/>
</dbReference>
<dbReference type="CDD" id="cd18787">
    <property type="entry name" value="SF2_C_DEAD"/>
    <property type="match status" value="1"/>
</dbReference>
<evidence type="ECO:0000313" key="12">
    <source>
        <dbReference type="Proteomes" id="UP001347796"/>
    </source>
</evidence>
<evidence type="ECO:0000256" key="2">
    <source>
        <dbReference type="ARBA" id="ARBA00022741"/>
    </source>
</evidence>
<keyword evidence="2" id="KW-0547">Nucleotide-binding</keyword>
<feature type="compositionally biased region" description="Basic and acidic residues" evidence="7">
    <location>
        <begin position="1097"/>
        <end position="1125"/>
    </location>
</feature>
<dbReference type="GO" id="GO:0003676">
    <property type="term" value="F:nucleic acid binding"/>
    <property type="evidence" value="ECO:0007669"/>
    <property type="project" value="InterPro"/>
</dbReference>
<organism evidence="11 12">
    <name type="scientific">Patella caerulea</name>
    <name type="common">Rayed Mediterranean limpet</name>
    <dbReference type="NCBI Taxonomy" id="87958"/>
    <lineage>
        <taxon>Eukaryota</taxon>
        <taxon>Metazoa</taxon>
        <taxon>Spiralia</taxon>
        <taxon>Lophotrochozoa</taxon>
        <taxon>Mollusca</taxon>
        <taxon>Gastropoda</taxon>
        <taxon>Patellogastropoda</taxon>
        <taxon>Patelloidea</taxon>
        <taxon>Patellidae</taxon>
        <taxon>Patella</taxon>
    </lineage>
</organism>
<reference evidence="11 12" key="1">
    <citation type="submission" date="2024-01" db="EMBL/GenBank/DDBJ databases">
        <title>The genome of the rayed Mediterranean limpet Patella caerulea (Linnaeus, 1758).</title>
        <authorList>
            <person name="Anh-Thu Weber A."/>
            <person name="Halstead-Nussloch G."/>
        </authorList>
    </citation>
    <scope>NUCLEOTIDE SEQUENCE [LARGE SCALE GENOMIC DNA]</scope>
    <source>
        <strain evidence="11">AATW-2023a</strain>
        <tissue evidence="11">Whole specimen</tissue>
    </source>
</reference>
<dbReference type="PROSITE" id="PS00039">
    <property type="entry name" value="DEAD_ATP_HELICASE"/>
    <property type="match status" value="1"/>
</dbReference>
<feature type="domain" description="Helicase C-terminal" evidence="9">
    <location>
        <begin position="261"/>
        <end position="410"/>
    </location>
</feature>
<dbReference type="AlphaFoldDB" id="A0AAN8PVF8"/>
<evidence type="ECO:0000259" key="10">
    <source>
        <dbReference type="PROSITE" id="PS51195"/>
    </source>
</evidence>
<evidence type="ECO:0000256" key="7">
    <source>
        <dbReference type="SAM" id="MobiDB-lite"/>
    </source>
</evidence>
<dbReference type="InterPro" id="IPR000629">
    <property type="entry name" value="RNA-helicase_DEAD-box_CS"/>
</dbReference>
<keyword evidence="5" id="KW-0067">ATP-binding</keyword>
<protein>
    <recommendedName>
        <fullName evidence="1">RNA helicase</fullName>
        <ecNumber evidence="1">3.6.4.13</ecNumber>
    </recommendedName>
</protein>
<evidence type="ECO:0000259" key="8">
    <source>
        <dbReference type="PROSITE" id="PS51192"/>
    </source>
</evidence>
<dbReference type="SUPFAM" id="SSF52540">
    <property type="entry name" value="P-loop containing nucleoside triphosphate hydrolases"/>
    <property type="match status" value="1"/>
</dbReference>
<keyword evidence="12" id="KW-1185">Reference proteome</keyword>
<dbReference type="InterPro" id="IPR014014">
    <property type="entry name" value="RNA_helicase_DEAD_Q_motif"/>
</dbReference>
<feature type="domain" description="Helicase ATP-binding" evidence="8">
    <location>
        <begin position="56"/>
        <end position="226"/>
    </location>
</feature>
<dbReference type="CDD" id="cd17943">
    <property type="entry name" value="DEADc_DDX20"/>
    <property type="match status" value="1"/>
</dbReference>
<feature type="region of interest" description="Disordered" evidence="7">
    <location>
        <begin position="859"/>
        <end position="896"/>
    </location>
</feature>
<dbReference type="EC" id="3.6.4.13" evidence="1"/>
<feature type="compositionally biased region" description="Basic and acidic residues" evidence="7">
    <location>
        <begin position="774"/>
        <end position="786"/>
    </location>
</feature>
<dbReference type="PROSITE" id="PS51192">
    <property type="entry name" value="HELICASE_ATP_BIND_1"/>
    <property type="match status" value="1"/>
</dbReference>
<dbReference type="EMBL" id="JAZGQO010000010">
    <property type="protein sequence ID" value="KAK6177495.1"/>
    <property type="molecule type" value="Genomic_DNA"/>
</dbReference>
<name>A0AAN8PVF8_PATCE</name>
<feature type="domain" description="DEAD-box RNA helicase Q" evidence="10">
    <location>
        <begin position="25"/>
        <end position="53"/>
    </location>
</feature>
<evidence type="ECO:0000256" key="3">
    <source>
        <dbReference type="ARBA" id="ARBA00022801"/>
    </source>
</evidence>
<dbReference type="SMART" id="SM00487">
    <property type="entry name" value="DEXDc"/>
    <property type="match status" value="1"/>
</dbReference>
<dbReference type="GO" id="GO:0016787">
    <property type="term" value="F:hydrolase activity"/>
    <property type="evidence" value="ECO:0007669"/>
    <property type="project" value="UniProtKB-KW"/>
</dbReference>
<feature type="compositionally biased region" description="Basic and acidic residues" evidence="7">
    <location>
        <begin position="886"/>
        <end position="896"/>
    </location>
</feature>
<dbReference type="GO" id="GO:0005524">
    <property type="term" value="F:ATP binding"/>
    <property type="evidence" value="ECO:0007669"/>
    <property type="project" value="UniProtKB-KW"/>
</dbReference>
<dbReference type="Gene3D" id="3.40.50.300">
    <property type="entry name" value="P-loop containing nucleotide triphosphate hydrolases"/>
    <property type="match status" value="2"/>
</dbReference>
<evidence type="ECO:0000256" key="5">
    <source>
        <dbReference type="ARBA" id="ARBA00022840"/>
    </source>
</evidence>
<feature type="compositionally biased region" description="Low complexity" evidence="7">
    <location>
        <begin position="955"/>
        <end position="966"/>
    </location>
</feature>
<evidence type="ECO:0000313" key="11">
    <source>
        <dbReference type="EMBL" id="KAK6177495.1"/>
    </source>
</evidence>
<evidence type="ECO:0000256" key="1">
    <source>
        <dbReference type="ARBA" id="ARBA00012552"/>
    </source>
</evidence>
<keyword evidence="4" id="KW-0347">Helicase</keyword>